<dbReference type="PANTHER" id="PTHR45753:SF6">
    <property type="entry name" value="ASPARTATE CARBAMOYLTRANSFERASE"/>
    <property type="match status" value="1"/>
</dbReference>
<dbReference type="Proteomes" id="UP000054477">
    <property type="component" value="Unassembled WGS sequence"/>
</dbReference>
<dbReference type="Gene3D" id="3.40.50.1370">
    <property type="entry name" value="Aspartate/ornithine carbamoyltransferase"/>
    <property type="match status" value="1"/>
</dbReference>
<dbReference type="PRINTS" id="PR00101">
    <property type="entry name" value="ATCASE"/>
</dbReference>
<organism evidence="3 4">
    <name type="scientific">Laccaria amethystina LaAM-08-1</name>
    <dbReference type="NCBI Taxonomy" id="1095629"/>
    <lineage>
        <taxon>Eukaryota</taxon>
        <taxon>Fungi</taxon>
        <taxon>Dikarya</taxon>
        <taxon>Basidiomycota</taxon>
        <taxon>Agaricomycotina</taxon>
        <taxon>Agaricomycetes</taxon>
        <taxon>Agaricomycetidae</taxon>
        <taxon>Agaricales</taxon>
        <taxon>Agaricineae</taxon>
        <taxon>Hydnangiaceae</taxon>
        <taxon>Laccaria</taxon>
    </lineage>
</organism>
<reference evidence="3 4" key="1">
    <citation type="submission" date="2014-04" db="EMBL/GenBank/DDBJ databases">
        <authorList>
            <consortium name="DOE Joint Genome Institute"/>
            <person name="Kuo A."/>
            <person name="Kohler A."/>
            <person name="Nagy L.G."/>
            <person name="Floudas D."/>
            <person name="Copeland A."/>
            <person name="Barry K.W."/>
            <person name="Cichocki N."/>
            <person name="Veneault-Fourrey C."/>
            <person name="LaButti K."/>
            <person name="Lindquist E.A."/>
            <person name="Lipzen A."/>
            <person name="Lundell T."/>
            <person name="Morin E."/>
            <person name="Murat C."/>
            <person name="Sun H."/>
            <person name="Tunlid A."/>
            <person name="Henrissat B."/>
            <person name="Grigoriev I.V."/>
            <person name="Hibbett D.S."/>
            <person name="Martin F."/>
            <person name="Nordberg H.P."/>
            <person name="Cantor M.N."/>
            <person name="Hua S.X."/>
        </authorList>
    </citation>
    <scope>NUCLEOTIDE SEQUENCE [LARGE SCALE GENOMIC DNA]</scope>
    <source>
        <strain evidence="3 4">LaAM-08-1</strain>
    </source>
</reference>
<dbReference type="InterPro" id="IPR036901">
    <property type="entry name" value="Asp/Orn_carbamoylTrfase_sf"/>
</dbReference>
<dbReference type="STRING" id="1095629.A0A0C9XBM2"/>
<sequence>MEIRLQFERAGTLDILKTIFYEPSTRTSSSFDAAMKRCGGQVVHVAADTSSVLKGESLPDTIRTLTRYGDAIVIRHPDVGSAQLAAKYSPVPIINAGDGIGEHPAQKLTSIPGGQCTSAQCAMVFSFAWCCSLASLRRLGSQHIVGQFHYKLLQDSWNS</sequence>
<accession>A0A0C9XBM2</accession>
<dbReference type="GO" id="GO:0016743">
    <property type="term" value="F:carboxyl- or carbamoyltransferase activity"/>
    <property type="evidence" value="ECO:0007669"/>
    <property type="project" value="InterPro"/>
</dbReference>
<dbReference type="EMBL" id="KN838659">
    <property type="protein sequence ID" value="KIJ98878.1"/>
    <property type="molecule type" value="Genomic_DNA"/>
</dbReference>
<reference evidence="4" key="2">
    <citation type="submission" date="2015-01" db="EMBL/GenBank/DDBJ databases">
        <title>Evolutionary Origins and Diversification of the Mycorrhizal Mutualists.</title>
        <authorList>
            <consortium name="DOE Joint Genome Institute"/>
            <consortium name="Mycorrhizal Genomics Consortium"/>
            <person name="Kohler A."/>
            <person name="Kuo A."/>
            <person name="Nagy L.G."/>
            <person name="Floudas D."/>
            <person name="Copeland A."/>
            <person name="Barry K.W."/>
            <person name="Cichocki N."/>
            <person name="Veneault-Fourrey C."/>
            <person name="LaButti K."/>
            <person name="Lindquist E.A."/>
            <person name="Lipzen A."/>
            <person name="Lundell T."/>
            <person name="Morin E."/>
            <person name="Murat C."/>
            <person name="Riley R."/>
            <person name="Ohm R."/>
            <person name="Sun H."/>
            <person name="Tunlid A."/>
            <person name="Henrissat B."/>
            <person name="Grigoriev I.V."/>
            <person name="Hibbett D.S."/>
            <person name="Martin F."/>
        </authorList>
    </citation>
    <scope>NUCLEOTIDE SEQUENCE [LARGE SCALE GENOMIC DNA]</scope>
    <source>
        <strain evidence="4">LaAM-08-1</strain>
    </source>
</reference>
<gene>
    <name evidence="3" type="ORF">K443DRAFT_193040</name>
</gene>
<dbReference type="InterPro" id="IPR006132">
    <property type="entry name" value="Asp/Orn_carbamoyltranf_P-bd"/>
</dbReference>
<evidence type="ECO:0000313" key="4">
    <source>
        <dbReference type="Proteomes" id="UP000054477"/>
    </source>
</evidence>
<dbReference type="HOGENOM" id="CLU_1661039_0_0_1"/>
<name>A0A0C9XBM2_9AGAR</name>
<dbReference type="GO" id="GO:0016597">
    <property type="term" value="F:amino acid binding"/>
    <property type="evidence" value="ECO:0007669"/>
    <property type="project" value="InterPro"/>
</dbReference>
<evidence type="ECO:0000256" key="1">
    <source>
        <dbReference type="ARBA" id="ARBA00022679"/>
    </source>
</evidence>
<feature type="domain" description="Aspartate/ornithine carbamoyltransferase carbamoyl-P binding" evidence="2">
    <location>
        <begin position="15"/>
        <end position="109"/>
    </location>
</feature>
<evidence type="ECO:0000313" key="3">
    <source>
        <dbReference type="EMBL" id="KIJ98878.1"/>
    </source>
</evidence>
<dbReference type="AlphaFoldDB" id="A0A0C9XBM2"/>
<evidence type="ECO:0000259" key="2">
    <source>
        <dbReference type="Pfam" id="PF02729"/>
    </source>
</evidence>
<dbReference type="OrthoDB" id="2916371at2759"/>
<dbReference type="InterPro" id="IPR006130">
    <property type="entry name" value="Asp/Orn_carbamoylTrfase"/>
</dbReference>
<keyword evidence="4" id="KW-1185">Reference proteome</keyword>
<dbReference type="GO" id="GO:0006520">
    <property type="term" value="P:amino acid metabolic process"/>
    <property type="evidence" value="ECO:0007669"/>
    <property type="project" value="InterPro"/>
</dbReference>
<keyword evidence="1" id="KW-0808">Transferase</keyword>
<dbReference type="Pfam" id="PF02729">
    <property type="entry name" value="OTCace_N"/>
    <property type="match status" value="1"/>
</dbReference>
<dbReference type="PROSITE" id="PS00097">
    <property type="entry name" value="CARBAMOYLTRANSFERASE"/>
    <property type="match status" value="1"/>
</dbReference>
<dbReference type="PRINTS" id="PR00100">
    <property type="entry name" value="AOTCASE"/>
</dbReference>
<proteinExistence type="predicted"/>
<dbReference type="SUPFAM" id="SSF53671">
    <property type="entry name" value="Aspartate/ornithine carbamoyltransferase"/>
    <property type="match status" value="1"/>
</dbReference>
<protein>
    <recommendedName>
        <fullName evidence="2">Aspartate/ornithine carbamoyltransferase carbamoyl-P binding domain-containing protein</fullName>
    </recommendedName>
</protein>
<dbReference type="PANTHER" id="PTHR45753">
    <property type="entry name" value="ORNITHINE CARBAMOYLTRANSFERASE, MITOCHONDRIAL"/>
    <property type="match status" value="1"/>
</dbReference>